<sequence length="109" mass="12018">MVDVSAFFLFFAVEILKLDSVWKLSQVITSRDIGTSFKIISPVFTSFSSPSSSSVSSRESGGNTLTSTSLSSESKLFDNCNASSDFRNLYTDLTQRGEIQEVKLFCFNS</sequence>
<evidence type="ECO:0000256" key="1">
    <source>
        <dbReference type="SAM" id="MobiDB-lite"/>
    </source>
</evidence>
<organism evidence="2 3">
    <name type="scientific">Trichonephila clavata</name>
    <name type="common">Joro spider</name>
    <name type="synonym">Nephila clavata</name>
    <dbReference type="NCBI Taxonomy" id="2740835"/>
    <lineage>
        <taxon>Eukaryota</taxon>
        <taxon>Metazoa</taxon>
        <taxon>Ecdysozoa</taxon>
        <taxon>Arthropoda</taxon>
        <taxon>Chelicerata</taxon>
        <taxon>Arachnida</taxon>
        <taxon>Araneae</taxon>
        <taxon>Araneomorphae</taxon>
        <taxon>Entelegynae</taxon>
        <taxon>Araneoidea</taxon>
        <taxon>Nephilidae</taxon>
        <taxon>Trichonephila</taxon>
    </lineage>
</organism>
<feature type="region of interest" description="Disordered" evidence="1">
    <location>
        <begin position="46"/>
        <end position="72"/>
    </location>
</feature>
<accession>A0A8X6G9L8</accession>
<dbReference type="Proteomes" id="UP000887116">
    <property type="component" value="Unassembled WGS sequence"/>
</dbReference>
<evidence type="ECO:0000313" key="3">
    <source>
        <dbReference type="Proteomes" id="UP000887116"/>
    </source>
</evidence>
<protein>
    <submittedName>
        <fullName evidence="2">Uncharacterized protein</fullName>
    </submittedName>
</protein>
<evidence type="ECO:0000313" key="2">
    <source>
        <dbReference type="EMBL" id="GFQ98618.1"/>
    </source>
</evidence>
<name>A0A8X6G9L8_TRICU</name>
<dbReference type="AlphaFoldDB" id="A0A8X6G9L8"/>
<dbReference type="EMBL" id="BMAO01014998">
    <property type="protein sequence ID" value="GFQ98618.1"/>
    <property type="molecule type" value="Genomic_DNA"/>
</dbReference>
<reference evidence="2" key="1">
    <citation type="submission" date="2020-07" db="EMBL/GenBank/DDBJ databases">
        <title>Multicomponent nature underlies the extraordinary mechanical properties of spider dragline silk.</title>
        <authorList>
            <person name="Kono N."/>
            <person name="Nakamura H."/>
            <person name="Mori M."/>
            <person name="Yoshida Y."/>
            <person name="Ohtoshi R."/>
            <person name="Malay A.D."/>
            <person name="Moran D.A.P."/>
            <person name="Tomita M."/>
            <person name="Numata K."/>
            <person name="Arakawa K."/>
        </authorList>
    </citation>
    <scope>NUCLEOTIDE SEQUENCE</scope>
</reference>
<proteinExistence type="predicted"/>
<gene>
    <name evidence="2" type="ORF">TNCT_612841</name>
</gene>
<keyword evidence="3" id="KW-1185">Reference proteome</keyword>
<comment type="caution">
    <text evidence="2">The sequence shown here is derived from an EMBL/GenBank/DDBJ whole genome shotgun (WGS) entry which is preliminary data.</text>
</comment>